<dbReference type="InterPro" id="IPR014757">
    <property type="entry name" value="Tscrpt_reg_IclR_C"/>
</dbReference>
<keyword evidence="3" id="KW-0804">Transcription</keyword>
<dbReference type="PROSITE" id="PS51078">
    <property type="entry name" value="ICLR_ED"/>
    <property type="match status" value="1"/>
</dbReference>
<evidence type="ECO:0000313" key="5">
    <source>
        <dbReference type="EMBL" id="CUJ90991.1"/>
    </source>
</evidence>
<dbReference type="SUPFAM" id="SSF46785">
    <property type="entry name" value="Winged helix' DNA-binding domain"/>
    <property type="match status" value="1"/>
</dbReference>
<dbReference type="InterPro" id="IPR005471">
    <property type="entry name" value="Tscrpt_reg_IclR_N"/>
</dbReference>
<dbReference type="AlphaFoldDB" id="A0A0P1I5I5"/>
<dbReference type="Pfam" id="PF09339">
    <property type="entry name" value="HTH_IclR"/>
    <property type="match status" value="1"/>
</dbReference>
<dbReference type="GO" id="GO:0003677">
    <property type="term" value="F:DNA binding"/>
    <property type="evidence" value="ECO:0007669"/>
    <property type="project" value="UniProtKB-KW"/>
</dbReference>
<dbReference type="Proteomes" id="UP000051870">
    <property type="component" value="Unassembled WGS sequence"/>
</dbReference>
<keyword evidence="2 5" id="KW-0238">DNA-binding</keyword>
<keyword evidence="6" id="KW-1185">Reference proteome</keyword>
<evidence type="ECO:0000313" key="6">
    <source>
        <dbReference type="Proteomes" id="UP000051870"/>
    </source>
</evidence>
<evidence type="ECO:0000256" key="3">
    <source>
        <dbReference type="ARBA" id="ARBA00023163"/>
    </source>
</evidence>
<dbReference type="Gene3D" id="1.10.10.10">
    <property type="entry name" value="Winged helix-like DNA-binding domain superfamily/Winged helix DNA-binding domain"/>
    <property type="match status" value="1"/>
</dbReference>
<dbReference type="InterPro" id="IPR029016">
    <property type="entry name" value="GAF-like_dom_sf"/>
</dbReference>
<dbReference type="InterPro" id="IPR050707">
    <property type="entry name" value="HTH_MetabolicPath_Reg"/>
</dbReference>
<gene>
    <name evidence="5" type="ORF">PH7735_01314</name>
</gene>
<dbReference type="InterPro" id="IPR036390">
    <property type="entry name" value="WH_DNA-bd_sf"/>
</dbReference>
<feature type="domain" description="IclR-ED" evidence="4">
    <location>
        <begin position="48"/>
        <end position="246"/>
    </location>
</feature>
<dbReference type="GO" id="GO:0045892">
    <property type="term" value="P:negative regulation of DNA-templated transcription"/>
    <property type="evidence" value="ECO:0007669"/>
    <property type="project" value="TreeGrafter"/>
</dbReference>
<evidence type="ECO:0000256" key="2">
    <source>
        <dbReference type="ARBA" id="ARBA00023125"/>
    </source>
</evidence>
<proteinExistence type="predicted"/>
<dbReference type="Gene3D" id="3.30.450.40">
    <property type="match status" value="1"/>
</dbReference>
<organism evidence="5 6">
    <name type="scientific">Shimia thalassica</name>
    <dbReference type="NCBI Taxonomy" id="1715693"/>
    <lineage>
        <taxon>Bacteria</taxon>
        <taxon>Pseudomonadati</taxon>
        <taxon>Pseudomonadota</taxon>
        <taxon>Alphaproteobacteria</taxon>
        <taxon>Rhodobacterales</taxon>
        <taxon>Roseobacteraceae</taxon>
    </lineage>
</organism>
<dbReference type="PANTHER" id="PTHR30136:SF23">
    <property type="entry name" value="DNA-BINDING TRANSCRIPTIONAL ACTIVATOR MHPR"/>
    <property type="match status" value="1"/>
</dbReference>
<dbReference type="EMBL" id="CYTW01000001">
    <property type="protein sequence ID" value="CUJ90991.1"/>
    <property type="molecule type" value="Genomic_DNA"/>
</dbReference>
<dbReference type="STRING" id="1715693.PH7735_01314"/>
<evidence type="ECO:0000259" key="4">
    <source>
        <dbReference type="PROSITE" id="PS51078"/>
    </source>
</evidence>
<dbReference type="InterPro" id="IPR036388">
    <property type="entry name" value="WH-like_DNA-bd_sf"/>
</dbReference>
<evidence type="ECO:0000256" key="1">
    <source>
        <dbReference type="ARBA" id="ARBA00023015"/>
    </source>
</evidence>
<sequence>MVLEVVHRSGASSLAFLAEQTDLPKPTLLRICATLEKRRWLIRRSSDGFYQLGSGFPHSGGMPELADRLVAVAKEEIVRLSAETGLGVDLAAAIGEGRIEIVDTTRVFKKHGVYPDTVGFRPSPTVSALGVAFLLGLVETGNFEALQRMEKNQTREITSALPKLSKTLTEGAKRGYAIRAHGHWGRAVDYGELPSAIAVPVISGTEAIGALNLVWNASDQSVEAVAKMHLTRLQSTAKRIGQSYDAFS</sequence>
<reference evidence="6" key="1">
    <citation type="submission" date="2015-09" db="EMBL/GenBank/DDBJ databases">
        <authorList>
            <person name="Rodrigo-Torres Lidia"/>
            <person name="Arahal R.David."/>
        </authorList>
    </citation>
    <scope>NUCLEOTIDE SEQUENCE [LARGE SCALE GENOMIC DNA]</scope>
    <source>
        <strain evidence="6">CECT 7735</strain>
    </source>
</reference>
<dbReference type="GO" id="GO:0003700">
    <property type="term" value="F:DNA-binding transcription factor activity"/>
    <property type="evidence" value="ECO:0007669"/>
    <property type="project" value="TreeGrafter"/>
</dbReference>
<dbReference type="SUPFAM" id="SSF55781">
    <property type="entry name" value="GAF domain-like"/>
    <property type="match status" value="1"/>
</dbReference>
<name>A0A0P1I5I5_9RHOB</name>
<dbReference type="PANTHER" id="PTHR30136">
    <property type="entry name" value="HELIX-TURN-HELIX TRANSCRIPTIONAL REGULATOR, ICLR FAMILY"/>
    <property type="match status" value="1"/>
</dbReference>
<protein>
    <submittedName>
        <fullName evidence="5">DNA-binding transcriptional activator MhpR</fullName>
    </submittedName>
</protein>
<keyword evidence="1" id="KW-0805">Transcription regulation</keyword>
<accession>A0A0P1I5I5</accession>